<name>A0A8H6I3Y4_9AGAR</name>
<comment type="caution">
    <text evidence="12">The sequence shown here is derived from an EMBL/GenBank/DDBJ whole genome shotgun (WGS) entry which is preliminary data.</text>
</comment>
<dbReference type="InterPro" id="IPR045055">
    <property type="entry name" value="DNA2/NAM7-like"/>
</dbReference>
<reference evidence="12 13" key="1">
    <citation type="submission" date="2020-07" db="EMBL/GenBank/DDBJ databases">
        <title>Comparative genomics of pyrophilous fungi reveals a link between fire events and developmental genes.</title>
        <authorList>
            <consortium name="DOE Joint Genome Institute"/>
            <person name="Steindorff A.S."/>
            <person name="Carver A."/>
            <person name="Calhoun S."/>
            <person name="Stillman K."/>
            <person name="Liu H."/>
            <person name="Lipzen A."/>
            <person name="Pangilinan J."/>
            <person name="Labutti K."/>
            <person name="Bruns T.D."/>
            <person name="Grigoriev I.V."/>
        </authorList>
    </citation>
    <scope>NUCLEOTIDE SEQUENCE [LARGE SCALE GENOMIC DNA]</scope>
    <source>
        <strain evidence="12 13">CBS 144469</strain>
    </source>
</reference>
<keyword evidence="6" id="KW-0175">Coiled coil</keyword>
<feature type="compositionally biased region" description="Polar residues" evidence="7">
    <location>
        <begin position="1850"/>
        <end position="1863"/>
    </location>
</feature>
<feature type="region of interest" description="Disordered" evidence="7">
    <location>
        <begin position="1757"/>
        <end position="1885"/>
    </location>
</feature>
<dbReference type="InterPro" id="IPR056474">
    <property type="entry name" value="SEN1_barrel"/>
</dbReference>
<dbReference type="SUPFAM" id="SSF48371">
    <property type="entry name" value="ARM repeat"/>
    <property type="match status" value="1"/>
</dbReference>
<dbReference type="Gene3D" id="3.40.50.300">
    <property type="entry name" value="P-loop containing nucleotide triphosphate hydrolases"/>
    <property type="match status" value="2"/>
</dbReference>
<sequence>MGTDIDVLLTELRDNPADNASATESVLEIVFNHLTSLHPRTVASASFLLRLYGFNGDSVNRWKAGFHKCVATCCSCVQQLGEIKLSSRSTYFGAYGAEILQRFFEKFEEWELDLVLQDLKAAGFSPDDMVTDGKTLSDVPSTLLYRMVATWRVFRDSRIQALFHNYTPTRTLSDWPPKRPPPPGILLLLMGKSQAVRDWARKQCLSSELALMSSGQFTESYAQALLTMAAVVNSPTYTSTEGLLLSDDPAVVWSAFGTMLRVVPVEKLMSSTAQSIDLRHIVTGHLHDTGSHFIDVLRSFHLLLKRLSKSFWLNDKAEYPKVVFDSIKDNASFSSILQEVHLPGERQWTLTWMPELLSTLQEESIYGEVLAKMADFLCEELQHERFDEARPIIMNSAISLLSSVLRKCDAEKDFRHKDALFNTLDIHSGAIVSVAFGRDHDAEAWKTARASARTMIRILLQADIQKILTTITTSVKSLYQVKKGDDPDPIPLLSIRKQLWTSVYSAIDSKDIAGLAVAYLTKLLKEPYKGIEKVRAGGPGTVAGDKVIDQINDALQSVQSGLLDAVSRFANYSVSTSALEVLRQPGVGKSIILLLLSPVQDFQTAAQTLIGLAFDEDVRSDCFRAMFENMPDATFDGISDFLSQFNTYASQTPEAAAVSRSLVRCFNDIIDVLCSSPDGLLLKDAPLTTALTTIFKRTSVWALYYRSQEMVEWMRDAVILGRDTIKRWRVIENAANGQSQGKPTKQHSGVRTKMIECFQDMLPELSKWLRLTDEELLYQSFAILRNLLEVFKETETRPHDATLAKLTKYVSDARADGKAKSRLDASSLVKLEDALAPFDESSSDDEVEITGHTLAPKKETKESASASTATKRDTGKGKGKKSVKAEEVPRRNFIQTGGKVKSGQLKLAPGVGRKISKSAARFSEADKAKLEQPAAFPTFKRSSTSTLSSASSSKPIIKPTTKTTTTSHNKIEYKNEAALAADDETSSSSSSDSDSEAEAVAKPARPSIADRTDIPQVRKQERRQIKTLDFPVGKSAMAERIRNHARPQYSSSLRLRPDISGLHKTILSWKYDHDGPMPPGNLQLNQVPTEFGDYTYYRRVFEPLLLLECWAQIVRSKEEVPPSYLAKVSSKEYVSDWLDFDLTLVDTPPRDWEPAPETDILLLVSPDKTRKIMAKTLSYRKNAMAMLLRARCLGGMDVGLIQGTDWQVSRIYSLSTINREYGALVAAPYLDCFQNILSSRLDRVPYIPPSEVDQAMTTLKLNKPQATAVVGAMKTDGFVLIQGPPGTGKTSTICGLVSRFISLRATPINAPEKQNTLAKPKILICAPSNAAIDEIAGRLVSGTKKINVVRTGSDAQIGVNVKSASLDQLVRDKIKVKTGMQGLSLEDNDREIKTLLAEMDSLKAMREDKLKELASFKGAISQQAVLEQEAQKLRARRQELGNKLTALRDKIKSDNRSLDSLRRQMRREVLAEADVVCSTLSGSGHEALIDIEFEMVIVDEAAQSIELSSLIPMKYNSKRCVLVGDPQQLPPTVISQEVNIQYRMHPDISRFPSQAFYEGRIEDGPNMSELTSREWHKQPMFGTYKFYNVAGIEEPGAFNSIKNTAEVQIAKAIYSRISREFKNVGFRGRIGIVSMYRAQIQELKRQFFQAFGQSILESVDFNTVDGFQGQEKDIIILSCVRAGPGLRSIGFLSDVRRLNVAITRAKSSLFILGNSATLERSDETWRKVVSDARERGRLVNVDTSYFTQSFSAVSGVTLSPAKKKTTASASDPLSEKKPRLAPALSQLPQAVPTDLVTPQELKKLARKPSTHGDAAPSSSALPPRPLGSMEPPKHVAGVKRAAEDDGRTGPSKQAHNGNANGNGPRQPLPKKPKQPSLFIPKKSKK</sequence>
<evidence type="ECO:0000256" key="6">
    <source>
        <dbReference type="SAM" id="Coils"/>
    </source>
</evidence>
<feature type="domain" description="DNA2/NAM7 helicase-like C-terminal" evidence="10">
    <location>
        <begin position="1537"/>
        <end position="1715"/>
    </location>
</feature>
<dbReference type="Pfam" id="PF13086">
    <property type="entry name" value="AAA_11"/>
    <property type="match status" value="1"/>
</dbReference>
<feature type="compositionally biased region" description="Basic and acidic residues" evidence="7">
    <location>
        <begin position="1008"/>
        <end position="1024"/>
    </location>
</feature>
<proteinExistence type="inferred from homology"/>
<dbReference type="GO" id="GO:0005694">
    <property type="term" value="C:chromosome"/>
    <property type="evidence" value="ECO:0007669"/>
    <property type="project" value="UniProtKB-ARBA"/>
</dbReference>
<dbReference type="Pfam" id="PF13087">
    <property type="entry name" value="AAA_12"/>
    <property type="match status" value="1"/>
</dbReference>
<evidence type="ECO:0000256" key="5">
    <source>
        <dbReference type="ARBA" id="ARBA00022840"/>
    </source>
</evidence>
<dbReference type="GO" id="GO:0004386">
    <property type="term" value="F:helicase activity"/>
    <property type="evidence" value="ECO:0007669"/>
    <property type="project" value="UniProtKB-KW"/>
</dbReference>
<dbReference type="Pfam" id="PF23576">
    <property type="entry name" value="SEN1_barrel"/>
    <property type="match status" value="1"/>
</dbReference>
<dbReference type="OrthoDB" id="6513042at2759"/>
<dbReference type="PANTHER" id="PTHR10887:SF495">
    <property type="entry name" value="HELICASE SENATAXIN ISOFORM X1-RELATED"/>
    <property type="match status" value="1"/>
</dbReference>
<feature type="region of interest" description="Disordered" evidence="7">
    <location>
        <begin position="839"/>
        <end position="890"/>
    </location>
</feature>
<evidence type="ECO:0000256" key="1">
    <source>
        <dbReference type="ARBA" id="ARBA00007913"/>
    </source>
</evidence>
<dbReference type="CDD" id="cd18808">
    <property type="entry name" value="SF1_C_Upf1"/>
    <property type="match status" value="1"/>
</dbReference>
<dbReference type="GO" id="GO:0016604">
    <property type="term" value="C:nuclear body"/>
    <property type="evidence" value="ECO:0007669"/>
    <property type="project" value="TreeGrafter"/>
</dbReference>
<evidence type="ECO:0000313" key="13">
    <source>
        <dbReference type="Proteomes" id="UP000521943"/>
    </source>
</evidence>
<dbReference type="GO" id="GO:0001147">
    <property type="term" value="F:transcription termination site sequence-specific DNA binding"/>
    <property type="evidence" value="ECO:0007669"/>
    <property type="project" value="TreeGrafter"/>
</dbReference>
<dbReference type="EMBL" id="JACGCI010000022">
    <property type="protein sequence ID" value="KAF6757514.1"/>
    <property type="molecule type" value="Genomic_DNA"/>
</dbReference>
<organism evidence="12 13">
    <name type="scientific">Ephemerocybe angulata</name>
    <dbReference type="NCBI Taxonomy" id="980116"/>
    <lineage>
        <taxon>Eukaryota</taxon>
        <taxon>Fungi</taxon>
        <taxon>Dikarya</taxon>
        <taxon>Basidiomycota</taxon>
        <taxon>Agaricomycotina</taxon>
        <taxon>Agaricomycetes</taxon>
        <taxon>Agaricomycetidae</taxon>
        <taxon>Agaricales</taxon>
        <taxon>Agaricineae</taxon>
        <taxon>Psathyrellaceae</taxon>
        <taxon>Ephemerocybe</taxon>
    </lineage>
</organism>
<gene>
    <name evidence="12" type="ORF">DFP72DRAFT_891347</name>
</gene>
<dbReference type="Proteomes" id="UP000521943">
    <property type="component" value="Unassembled WGS sequence"/>
</dbReference>
<dbReference type="GO" id="GO:0005524">
    <property type="term" value="F:ATP binding"/>
    <property type="evidence" value="ECO:0007669"/>
    <property type="project" value="UniProtKB-KW"/>
</dbReference>
<feature type="domain" description="DNA2/NAM7 helicase helicase" evidence="9">
    <location>
        <begin position="1260"/>
        <end position="1536"/>
    </location>
</feature>
<accession>A0A8H6I3Y4</accession>
<feature type="coiled-coil region" evidence="6">
    <location>
        <begin position="1385"/>
        <end position="1464"/>
    </location>
</feature>
<keyword evidence="3" id="KW-0378">Hydrolase</keyword>
<dbReference type="Pfam" id="PF12726">
    <property type="entry name" value="SEN1_N"/>
    <property type="match status" value="1"/>
</dbReference>
<feature type="region of interest" description="Disordered" evidence="7">
    <location>
        <begin position="925"/>
        <end position="1024"/>
    </location>
</feature>
<dbReference type="InterPro" id="IPR027417">
    <property type="entry name" value="P-loop_NTPase"/>
</dbReference>
<evidence type="ECO:0000259" key="9">
    <source>
        <dbReference type="Pfam" id="PF13086"/>
    </source>
</evidence>
<dbReference type="GO" id="GO:0016787">
    <property type="term" value="F:hydrolase activity"/>
    <property type="evidence" value="ECO:0007669"/>
    <property type="project" value="UniProtKB-KW"/>
</dbReference>
<feature type="compositionally biased region" description="Low complexity" evidence="7">
    <location>
        <begin position="976"/>
        <end position="992"/>
    </location>
</feature>
<dbReference type="InterPro" id="IPR047187">
    <property type="entry name" value="SF1_C_Upf1"/>
</dbReference>
<keyword evidence="2" id="KW-0547">Nucleotide-binding</keyword>
<protein>
    <submittedName>
        <fullName evidence="12">Helicase sen1</fullName>
    </submittedName>
</protein>
<dbReference type="InterPro" id="IPR041679">
    <property type="entry name" value="DNA2/NAM7-like_C"/>
</dbReference>
<evidence type="ECO:0000256" key="3">
    <source>
        <dbReference type="ARBA" id="ARBA00022801"/>
    </source>
</evidence>
<evidence type="ECO:0000313" key="12">
    <source>
        <dbReference type="EMBL" id="KAF6757514.1"/>
    </source>
</evidence>
<feature type="domain" description="Helicase Sen1 N-terminal" evidence="8">
    <location>
        <begin position="62"/>
        <end position="781"/>
    </location>
</feature>
<evidence type="ECO:0000259" key="8">
    <source>
        <dbReference type="Pfam" id="PF12726"/>
    </source>
</evidence>
<evidence type="ECO:0000256" key="7">
    <source>
        <dbReference type="SAM" id="MobiDB-lite"/>
    </source>
</evidence>
<evidence type="ECO:0000259" key="11">
    <source>
        <dbReference type="Pfam" id="PF23576"/>
    </source>
</evidence>
<evidence type="ECO:0000256" key="4">
    <source>
        <dbReference type="ARBA" id="ARBA00022806"/>
    </source>
</evidence>
<dbReference type="InterPro" id="IPR016024">
    <property type="entry name" value="ARM-type_fold"/>
</dbReference>
<dbReference type="PANTHER" id="PTHR10887">
    <property type="entry name" value="DNA2/NAM7 HELICASE FAMILY"/>
    <property type="match status" value="1"/>
</dbReference>
<keyword evidence="5" id="KW-0067">ATP-binding</keyword>
<dbReference type="GO" id="GO:0006369">
    <property type="term" value="P:termination of RNA polymerase II transcription"/>
    <property type="evidence" value="ECO:0007669"/>
    <property type="project" value="TreeGrafter"/>
</dbReference>
<feature type="compositionally biased region" description="Low complexity" evidence="7">
    <location>
        <begin position="942"/>
        <end position="967"/>
    </location>
</feature>
<keyword evidence="13" id="KW-1185">Reference proteome</keyword>
<dbReference type="InterPro" id="IPR024481">
    <property type="entry name" value="Helicase_Sen1_N"/>
</dbReference>
<dbReference type="CDD" id="cd18042">
    <property type="entry name" value="DEXXQc_SETX"/>
    <property type="match status" value="1"/>
</dbReference>
<dbReference type="FunFam" id="3.40.50.300:FF:000326">
    <property type="entry name" value="P-loop containing nucleoside triphosphate hydrolase"/>
    <property type="match status" value="1"/>
</dbReference>
<evidence type="ECO:0000259" key="10">
    <source>
        <dbReference type="Pfam" id="PF13087"/>
    </source>
</evidence>
<dbReference type="SUPFAM" id="SSF52540">
    <property type="entry name" value="P-loop containing nucleoside triphosphate hydrolases"/>
    <property type="match status" value="1"/>
</dbReference>
<comment type="similarity">
    <text evidence="1">Belongs to the DNA2/NAM7 helicase family.</text>
</comment>
<evidence type="ECO:0000256" key="2">
    <source>
        <dbReference type="ARBA" id="ARBA00022741"/>
    </source>
</evidence>
<dbReference type="InterPro" id="IPR041677">
    <property type="entry name" value="DNA2/NAM7_AAA_11"/>
</dbReference>
<feature type="domain" description="Helicase SEN1 beta-barrel" evidence="11">
    <location>
        <begin position="1123"/>
        <end position="1211"/>
    </location>
</feature>
<keyword evidence="4 12" id="KW-0347">Helicase</keyword>